<dbReference type="HOGENOM" id="CLU_048483_1_1_1"/>
<feature type="transmembrane region" description="Helical" evidence="10">
    <location>
        <begin position="26"/>
        <end position="47"/>
    </location>
</feature>
<dbReference type="STRING" id="32264.T1KD00"/>
<dbReference type="GO" id="GO:0019367">
    <property type="term" value="P:fatty acid elongation, saturated fatty acid"/>
    <property type="evidence" value="ECO:0007669"/>
    <property type="project" value="TreeGrafter"/>
</dbReference>
<keyword evidence="8 10" id="KW-0472">Membrane</keyword>
<sequence>MPVLFDNLVFDWWDQDEWIKWHKDNWTISILITATYLLITGGIRQWMVNRKPFNLKVPLIVWNTSLAIFSTIGALQSCYNAFWAIKDKGLINGLCDNSFMQEKAALFCGWLFAWSKVFELGDTLFLALRRKPLTLLHVYHHSITLIVCFYLYPTETAICRWTATLNFTVHSFMYLYFAITACGYRIPSAFAKALTIAQLGQMIAGILICIVHITMISAGLPCHGKIDLSLITIGVYFSYAILFAHLYVQKYSNKSRKSQ</sequence>
<evidence type="ECO:0000256" key="6">
    <source>
        <dbReference type="ARBA" id="ARBA00022989"/>
    </source>
</evidence>
<keyword evidence="7 10" id="KW-0443">Lipid metabolism</keyword>
<feature type="transmembrane region" description="Helical" evidence="10">
    <location>
        <begin position="164"/>
        <end position="184"/>
    </location>
</feature>
<feature type="transmembrane region" description="Helical" evidence="10">
    <location>
        <begin position="104"/>
        <end position="121"/>
    </location>
</feature>
<reference evidence="11" key="2">
    <citation type="submission" date="2015-06" db="UniProtKB">
        <authorList>
            <consortium name="EnsemblMetazoa"/>
        </authorList>
    </citation>
    <scope>IDENTIFICATION</scope>
</reference>
<dbReference type="PANTHER" id="PTHR11157:SF17">
    <property type="entry name" value="ELONGATION OF VERY LONG CHAIN FATTY ACIDS PROTEIN 6"/>
    <property type="match status" value="1"/>
</dbReference>
<evidence type="ECO:0000256" key="8">
    <source>
        <dbReference type="ARBA" id="ARBA00023136"/>
    </source>
</evidence>
<feature type="transmembrane region" description="Helical" evidence="10">
    <location>
        <begin position="59"/>
        <end position="84"/>
    </location>
</feature>
<gene>
    <name evidence="11" type="primary">107362910</name>
</gene>
<evidence type="ECO:0000313" key="12">
    <source>
        <dbReference type="Proteomes" id="UP000015104"/>
    </source>
</evidence>
<accession>T1KD00</accession>
<dbReference type="GO" id="GO:0042761">
    <property type="term" value="P:very long-chain fatty acid biosynthetic process"/>
    <property type="evidence" value="ECO:0007669"/>
    <property type="project" value="TreeGrafter"/>
</dbReference>
<evidence type="ECO:0000256" key="4">
    <source>
        <dbReference type="ARBA" id="ARBA00022692"/>
    </source>
</evidence>
<comment type="catalytic activity">
    <reaction evidence="10">
        <text>a very-long-chain acyl-CoA + malonyl-CoA + H(+) = a very-long-chain 3-oxoacyl-CoA + CO2 + CoA</text>
        <dbReference type="Rhea" id="RHEA:32727"/>
        <dbReference type="ChEBI" id="CHEBI:15378"/>
        <dbReference type="ChEBI" id="CHEBI:16526"/>
        <dbReference type="ChEBI" id="CHEBI:57287"/>
        <dbReference type="ChEBI" id="CHEBI:57384"/>
        <dbReference type="ChEBI" id="CHEBI:90725"/>
        <dbReference type="ChEBI" id="CHEBI:90736"/>
        <dbReference type="EC" id="2.3.1.199"/>
    </reaction>
</comment>
<evidence type="ECO:0000256" key="1">
    <source>
        <dbReference type="ARBA" id="ARBA00004141"/>
    </source>
</evidence>
<dbReference type="EC" id="2.3.1.199" evidence="10"/>
<dbReference type="GO" id="GO:0034625">
    <property type="term" value="P:fatty acid elongation, monounsaturated fatty acid"/>
    <property type="evidence" value="ECO:0007669"/>
    <property type="project" value="TreeGrafter"/>
</dbReference>
<dbReference type="AlphaFoldDB" id="T1KD00"/>
<keyword evidence="5 10" id="KW-0276">Fatty acid metabolism</keyword>
<evidence type="ECO:0000256" key="10">
    <source>
        <dbReference type="RuleBase" id="RU361115"/>
    </source>
</evidence>
<feature type="transmembrane region" description="Helical" evidence="10">
    <location>
        <begin position="133"/>
        <end position="152"/>
    </location>
</feature>
<dbReference type="Proteomes" id="UP000015104">
    <property type="component" value="Unassembled WGS sequence"/>
</dbReference>
<feature type="transmembrane region" description="Helical" evidence="10">
    <location>
        <begin position="228"/>
        <end position="248"/>
    </location>
</feature>
<dbReference type="GO" id="GO:0030148">
    <property type="term" value="P:sphingolipid biosynthetic process"/>
    <property type="evidence" value="ECO:0007669"/>
    <property type="project" value="TreeGrafter"/>
</dbReference>
<dbReference type="KEGG" id="tut:107362910"/>
<dbReference type="EnsemblMetazoa" id="tetur09g01180.1">
    <property type="protein sequence ID" value="tetur09g01180.1"/>
    <property type="gene ID" value="tetur09g01180"/>
</dbReference>
<protein>
    <recommendedName>
        <fullName evidence="10">Elongation of very long chain fatty acids protein</fullName>
        <ecNumber evidence="10">2.3.1.199</ecNumber>
    </recommendedName>
    <alternativeName>
        <fullName evidence="10">Very-long-chain 3-oxoacyl-CoA synthase</fullName>
    </alternativeName>
</protein>
<keyword evidence="4 10" id="KW-0812">Transmembrane</keyword>
<dbReference type="GO" id="GO:0034626">
    <property type="term" value="P:fatty acid elongation, polyunsaturated fatty acid"/>
    <property type="evidence" value="ECO:0007669"/>
    <property type="project" value="TreeGrafter"/>
</dbReference>
<dbReference type="GO" id="GO:0005789">
    <property type="term" value="C:endoplasmic reticulum membrane"/>
    <property type="evidence" value="ECO:0007669"/>
    <property type="project" value="TreeGrafter"/>
</dbReference>
<evidence type="ECO:0000256" key="9">
    <source>
        <dbReference type="ARBA" id="ARBA00023160"/>
    </source>
</evidence>
<feature type="transmembrane region" description="Helical" evidence="10">
    <location>
        <begin position="196"/>
        <end position="216"/>
    </location>
</feature>
<dbReference type="Pfam" id="PF01151">
    <property type="entry name" value="ELO"/>
    <property type="match status" value="1"/>
</dbReference>
<dbReference type="eggNOG" id="KOG3072">
    <property type="taxonomic scope" value="Eukaryota"/>
</dbReference>
<comment type="subcellular location">
    <subcellularLocation>
        <location evidence="1">Membrane</location>
        <topology evidence="1">Multi-pass membrane protein</topology>
    </subcellularLocation>
</comment>
<keyword evidence="6 10" id="KW-1133">Transmembrane helix</keyword>
<organism evidence="11 12">
    <name type="scientific">Tetranychus urticae</name>
    <name type="common">Two-spotted spider mite</name>
    <dbReference type="NCBI Taxonomy" id="32264"/>
    <lineage>
        <taxon>Eukaryota</taxon>
        <taxon>Metazoa</taxon>
        <taxon>Ecdysozoa</taxon>
        <taxon>Arthropoda</taxon>
        <taxon>Chelicerata</taxon>
        <taxon>Arachnida</taxon>
        <taxon>Acari</taxon>
        <taxon>Acariformes</taxon>
        <taxon>Trombidiformes</taxon>
        <taxon>Prostigmata</taxon>
        <taxon>Eleutherengona</taxon>
        <taxon>Raphignathae</taxon>
        <taxon>Tetranychoidea</taxon>
        <taxon>Tetranychidae</taxon>
        <taxon>Tetranychus</taxon>
    </lineage>
</organism>
<evidence type="ECO:0000256" key="5">
    <source>
        <dbReference type="ARBA" id="ARBA00022832"/>
    </source>
</evidence>
<proteinExistence type="inferred from homology"/>
<evidence type="ECO:0000313" key="11">
    <source>
        <dbReference type="EnsemblMetazoa" id="tetur09g01180.1"/>
    </source>
</evidence>
<dbReference type="PANTHER" id="PTHR11157">
    <property type="entry name" value="FATTY ACID ACYL TRANSFERASE-RELATED"/>
    <property type="match status" value="1"/>
</dbReference>
<dbReference type="OMA" id="NVATHYI"/>
<evidence type="ECO:0000256" key="7">
    <source>
        <dbReference type="ARBA" id="ARBA00023098"/>
    </source>
</evidence>
<keyword evidence="3 10" id="KW-0808">Transferase</keyword>
<evidence type="ECO:0000256" key="2">
    <source>
        <dbReference type="ARBA" id="ARBA00022516"/>
    </source>
</evidence>
<keyword evidence="12" id="KW-1185">Reference proteome</keyword>
<dbReference type="GO" id="GO:0009922">
    <property type="term" value="F:fatty acid elongase activity"/>
    <property type="evidence" value="ECO:0007669"/>
    <property type="project" value="UniProtKB-EC"/>
</dbReference>
<dbReference type="EMBL" id="CAEY01002007">
    <property type="status" value="NOT_ANNOTATED_CDS"/>
    <property type="molecule type" value="Genomic_DNA"/>
</dbReference>
<dbReference type="InterPro" id="IPR002076">
    <property type="entry name" value="ELO_fam"/>
</dbReference>
<keyword evidence="9 10" id="KW-0275">Fatty acid biosynthesis</keyword>
<keyword evidence="2 10" id="KW-0444">Lipid biosynthesis</keyword>
<evidence type="ECO:0000256" key="3">
    <source>
        <dbReference type="ARBA" id="ARBA00022679"/>
    </source>
</evidence>
<dbReference type="OrthoDB" id="434092at2759"/>
<comment type="similarity">
    <text evidence="10">Belongs to the ELO family.</text>
</comment>
<name>T1KD00_TETUR</name>
<reference evidence="12" key="1">
    <citation type="submission" date="2011-08" db="EMBL/GenBank/DDBJ databases">
        <authorList>
            <person name="Rombauts S."/>
        </authorList>
    </citation>
    <scope>NUCLEOTIDE SEQUENCE</scope>
    <source>
        <strain evidence="12">London</strain>
    </source>
</reference>